<dbReference type="KEGG" id="psco:LY89DRAFT_703703"/>
<feature type="domain" description="RAVE complex protein Rav1 C-terminal" evidence="2">
    <location>
        <begin position="608"/>
        <end position="1241"/>
    </location>
</feature>
<dbReference type="Pfam" id="PF12234">
    <property type="entry name" value="Rav1p_C"/>
    <property type="match status" value="1"/>
</dbReference>
<dbReference type="OrthoDB" id="342131at2759"/>
<dbReference type="SUPFAM" id="SSF50978">
    <property type="entry name" value="WD40 repeat-like"/>
    <property type="match status" value="2"/>
</dbReference>
<gene>
    <name evidence="3" type="ORF">LY89DRAFT_703703</name>
</gene>
<organism evidence="3 4">
    <name type="scientific">Mollisia scopiformis</name>
    <name type="common">Conifer needle endophyte fungus</name>
    <name type="synonym">Phialocephala scopiformis</name>
    <dbReference type="NCBI Taxonomy" id="149040"/>
    <lineage>
        <taxon>Eukaryota</taxon>
        <taxon>Fungi</taxon>
        <taxon>Dikarya</taxon>
        <taxon>Ascomycota</taxon>
        <taxon>Pezizomycotina</taxon>
        <taxon>Leotiomycetes</taxon>
        <taxon>Helotiales</taxon>
        <taxon>Mollisiaceae</taxon>
        <taxon>Mollisia</taxon>
    </lineage>
</organism>
<dbReference type="InParanoid" id="A0A194XS56"/>
<keyword evidence="4" id="KW-1185">Reference proteome</keyword>
<evidence type="ECO:0000313" key="4">
    <source>
        <dbReference type="Proteomes" id="UP000070700"/>
    </source>
</evidence>
<reference evidence="3 4" key="1">
    <citation type="submission" date="2015-10" db="EMBL/GenBank/DDBJ databases">
        <title>Full genome of DAOMC 229536 Phialocephala scopiformis, a fungal endophyte of spruce producing the potent anti-insectan compound rugulosin.</title>
        <authorList>
            <consortium name="DOE Joint Genome Institute"/>
            <person name="Walker A.K."/>
            <person name="Frasz S.L."/>
            <person name="Seifert K.A."/>
            <person name="Miller J.D."/>
            <person name="Mondo S.J."/>
            <person name="Labutti K."/>
            <person name="Lipzen A."/>
            <person name="Dockter R."/>
            <person name="Kennedy M."/>
            <person name="Grigoriev I.V."/>
            <person name="Spatafora J.W."/>
        </authorList>
    </citation>
    <scope>NUCLEOTIDE SEQUENCE [LARGE SCALE GENOMIC DNA]</scope>
    <source>
        <strain evidence="3 4">CBS 120377</strain>
    </source>
</reference>
<evidence type="ECO:0000259" key="2">
    <source>
        <dbReference type="Pfam" id="PF12234"/>
    </source>
</evidence>
<dbReference type="InterPro" id="IPR022033">
    <property type="entry name" value="Rav1p_C"/>
</dbReference>
<dbReference type="PANTHER" id="PTHR13950">
    <property type="entry name" value="RABCONNECTIN-RELATED"/>
    <property type="match status" value="1"/>
</dbReference>
<feature type="compositionally biased region" description="Polar residues" evidence="1">
    <location>
        <begin position="1303"/>
        <end position="1312"/>
    </location>
</feature>
<dbReference type="FunCoup" id="A0A194XS56">
    <property type="interactions" value="70"/>
</dbReference>
<dbReference type="GO" id="GO:0007035">
    <property type="term" value="P:vacuolar acidification"/>
    <property type="evidence" value="ECO:0007669"/>
    <property type="project" value="TreeGrafter"/>
</dbReference>
<accession>A0A194XS56</accession>
<dbReference type="RefSeq" id="XP_018077383.1">
    <property type="nucleotide sequence ID" value="XM_018217340.1"/>
</dbReference>
<proteinExistence type="predicted"/>
<dbReference type="InterPro" id="IPR036322">
    <property type="entry name" value="WD40_repeat_dom_sf"/>
</dbReference>
<dbReference type="GeneID" id="28827066"/>
<protein>
    <submittedName>
        <fullName evidence="3">WD repeat protein-like protein</fullName>
    </submittedName>
</protein>
<name>A0A194XS56_MOLSC</name>
<dbReference type="Proteomes" id="UP000070700">
    <property type="component" value="Unassembled WGS sequence"/>
</dbReference>
<dbReference type="EMBL" id="KQ947405">
    <property type="protein sequence ID" value="KUJ23028.1"/>
    <property type="molecule type" value="Genomic_DNA"/>
</dbReference>
<evidence type="ECO:0000313" key="3">
    <source>
        <dbReference type="EMBL" id="KUJ23028.1"/>
    </source>
</evidence>
<dbReference type="STRING" id="149040.A0A194XS56"/>
<dbReference type="Gene3D" id="2.130.10.10">
    <property type="entry name" value="YVTN repeat-like/Quinoprotein amine dehydrogenase"/>
    <property type="match status" value="1"/>
</dbReference>
<dbReference type="GO" id="GO:0043291">
    <property type="term" value="C:RAVE complex"/>
    <property type="evidence" value="ECO:0007669"/>
    <property type="project" value="TreeGrafter"/>
</dbReference>
<dbReference type="PANTHER" id="PTHR13950:SF9">
    <property type="entry name" value="RABCONNECTIN-3A"/>
    <property type="match status" value="1"/>
</dbReference>
<evidence type="ECO:0000256" key="1">
    <source>
        <dbReference type="SAM" id="MobiDB-lite"/>
    </source>
</evidence>
<sequence length="1312" mass="147935">MRAVLPGKPQASLFGVCTSYWDGRRLIAYISGNAFVVLKAHNEILQTIYDDSDEQLEAIAIDEASGKIATCAGSSIRIYKPYGQGEDALQWSLQHTFTVDAAAGANSTTTLSWGLAEELLVGNTWLSLHSTVDTPTTLWKKELANAVKFANFSYDSAYIASNGRYDRLVKIWRRLSFGSEDTRFDFSYLPHPTTVTNMHWRRPYNVDQTLDNVLYTICADNVLRIWAATNPHGLQLLQLWAKIDLKESIQPRDLPISNPSSLRFAFIIDGRDFMLATEDSVQARGSEDDKNDHALSHLIEVANRSPEICVVLDECGHMSAWGLENVGCKSRQTTNIFNVAHVDGLVLELPKTLEDASNYVQFYNYCDKSSGGLKLLVHHFDGKIEFLESDVMTLFDSSPRHDRFRSLAIWTGHSASIKKIVRNVSGRAVVSRTDGNESIVWKHLDVEDGTSVIRQSLIPEKDHIHRICVMRKGNFVIFLHHHRISLWDTRSFSGKVLASCDYAVAGKALCILMLPEVQKGGPVAHVATITSKMKGIVWEIGLPRRRESVIDTNGYQGPTIREFCRFDLGHADDLSYVLPVDPAGSPPVISGFLDTFARDIAISYTHSGLLRSWTARIDLDAVKVEWLETCSVETGISEPALASGSSIRKAALVNSNRSELTIWDVRGAQLEYTQNYESQDTIQDLDWTSTPDDQSILAVGFRFRVLLLAQMRYDYLNKGPAWASIREFNIRDLTPHPIGDSTWLGGGNLIIGAGNQLFVFDKEVDHSAPVVADLGLPHRKTPWDLFEVVSRLNGPLPVYHPQFLGQCTLAGKTLAVQHVLLALHKILKYYVEGDTIDNHLGLELEEFYIPNESTSLAAASRANRSFGALEDDDEDDEAVTESVAAAINEKLTKIALPQLSRQEQIHLADIVECIAIVEKQRRSMDDNAARYMLFFRQHLLHRGRSNEVLLSWREINWAYHSNSQDILVDMVSHQFHGKLLWENARESGMFMWMTDLNALKAQFEVIARNEYTKSDMKNPIDCSLFYLALKKKTVLQGLWRMAGWNREQSATLKLLANNFQDKKWKTAAMKNAYALLGKHRHEYAAAFFLLADCLKDAVNVILNQLKDLQLAIAVTRVYEGERGPVLKELLEEKVLPLAAQEGNRWLASWAFWMLHRRDMAVRALISPVYTLLETPQSPDMQARLFLTDDPALVVLYSQLRQMTLQTLRGASKVTPRVEWAFVLHNARLYDRMGCDLLALDLVRNWEFLLPAPPTFRNLDAPDPRAMMRRRSSLVVADLPMPKLPLDMKSGHKPPPSVFEEPETNSLLDNFGF</sequence>
<dbReference type="InterPro" id="IPR015943">
    <property type="entry name" value="WD40/YVTN_repeat-like_dom_sf"/>
</dbReference>
<feature type="region of interest" description="Disordered" evidence="1">
    <location>
        <begin position="1284"/>
        <end position="1312"/>
    </location>
</feature>
<dbReference type="InterPro" id="IPR052208">
    <property type="entry name" value="DmX-like/RAVE_component"/>
</dbReference>